<feature type="region of interest" description="Disordered" evidence="1">
    <location>
        <begin position="92"/>
        <end position="111"/>
    </location>
</feature>
<feature type="compositionally biased region" description="Polar residues" evidence="1">
    <location>
        <begin position="93"/>
        <end position="111"/>
    </location>
</feature>
<feature type="compositionally biased region" description="Low complexity" evidence="1">
    <location>
        <begin position="231"/>
        <end position="241"/>
    </location>
</feature>
<proteinExistence type="predicted"/>
<gene>
    <name evidence="2" type="ORF">HAKA00212_LOCUS5883</name>
</gene>
<evidence type="ECO:0000256" key="1">
    <source>
        <dbReference type="SAM" id="MobiDB-lite"/>
    </source>
</evidence>
<organism evidence="2">
    <name type="scientific">Heterosigma akashiwo</name>
    <name type="common">Chromophytic alga</name>
    <name type="synonym">Heterosigma carterae</name>
    <dbReference type="NCBI Taxonomy" id="2829"/>
    <lineage>
        <taxon>Eukaryota</taxon>
        <taxon>Sar</taxon>
        <taxon>Stramenopiles</taxon>
        <taxon>Ochrophyta</taxon>
        <taxon>Raphidophyceae</taxon>
        <taxon>Chattonellales</taxon>
        <taxon>Chattonellaceae</taxon>
        <taxon>Heterosigma</taxon>
    </lineage>
</organism>
<name>A0A7S3UZI9_HETAK</name>
<dbReference type="EMBL" id="HBIU01012940">
    <property type="protein sequence ID" value="CAE0627205.1"/>
    <property type="molecule type" value="Transcribed_RNA"/>
</dbReference>
<feature type="region of interest" description="Disordered" evidence="1">
    <location>
        <begin position="216"/>
        <end position="241"/>
    </location>
</feature>
<evidence type="ECO:0000313" key="2">
    <source>
        <dbReference type="EMBL" id="CAE0627205.1"/>
    </source>
</evidence>
<dbReference type="AlphaFoldDB" id="A0A7S3UZI9"/>
<accession>A0A7S3UZI9</accession>
<protein>
    <submittedName>
        <fullName evidence="2">Uncharacterized protein</fullName>
    </submittedName>
</protein>
<reference evidence="2" key="1">
    <citation type="submission" date="2021-01" db="EMBL/GenBank/DDBJ databases">
        <authorList>
            <person name="Corre E."/>
            <person name="Pelletier E."/>
            <person name="Niang G."/>
            <person name="Scheremetjew M."/>
            <person name="Finn R."/>
            <person name="Kale V."/>
            <person name="Holt S."/>
            <person name="Cochrane G."/>
            <person name="Meng A."/>
            <person name="Brown T."/>
            <person name="Cohen L."/>
        </authorList>
    </citation>
    <scope>NUCLEOTIDE SEQUENCE</scope>
    <source>
        <strain evidence="2">CCMP3107</strain>
    </source>
</reference>
<feature type="compositionally biased region" description="Polar residues" evidence="1">
    <location>
        <begin position="216"/>
        <end position="227"/>
    </location>
</feature>
<sequence>MCSGSCLIQSQEDRVHIESLVNGLTFRGLKHVSILVGSFDEFVAATSKLLVAVCTMLPQLDEESVLVDSVRDDGSCCNEVCNNNNIYYSSSNTATENSSGQRQKHSIPSTTTRPDISFSLDNLLLPSSFVYSPGNPALLGFMNKNDKKKGSTPISSSSFRQYETSIQKNTLLHDPRISQAEPLPPKMSLLGWASEEGGNKKLDRSLALLPAGIVSSNDGGQQTQNHHAVQPAAAREAEVSSSEQEVVPPWQYILLEMLSGTFVQQGCAI</sequence>